<evidence type="ECO:0000256" key="4">
    <source>
        <dbReference type="ARBA" id="ARBA00023136"/>
    </source>
</evidence>
<evidence type="ECO:0000256" key="2">
    <source>
        <dbReference type="ARBA" id="ARBA00005722"/>
    </source>
</evidence>
<sequence length="246" mass="27157">MRIAAFILASTMTLPVAATAQSLNMFDQVSFDAGLGVSYGPEYMGAEDNDASPWFILRNVQLGEDGEEKQGFSIIPSLNYIGKRDSDDSDHLDGMDDISRAYEVGVKLSYVSGPFTSYTHVRKGFGGHHGVVGEIGTRYKRDINERLTFWAGAELQGADDRFTDTYFGVSADEAARSGHDVYEPGGGFYEANLNLEARYMLNDNWAVLGRAKYGRLLDDAADSPLVRDKNQPEISVGIVRHLNFKF</sequence>
<keyword evidence="8" id="KW-1185">Reference proteome</keyword>
<keyword evidence="3 6" id="KW-0732">Signal</keyword>
<feature type="signal peptide" evidence="6">
    <location>
        <begin position="1"/>
        <end position="20"/>
    </location>
</feature>
<keyword evidence="4" id="KW-0472">Membrane</keyword>
<dbReference type="AlphaFoldDB" id="A0A368YX74"/>
<dbReference type="Pfam" id="PF06629">
    <property type="entry name" value="MipA"/>
    <property type="match status" value="1"/>
</dbReference>
<comment type="subcellular location">
    <subcellularLocation>
        <location evidence="1">Cell outer membrane</location>
    </subcellularLocation>
</comment>
<protein>
    <submittedName>
        <fullName evidence="7">Outer membrane protein</fullName>
    </submittedName>
</protein>
<evidence type="ECO:0000256" key="3">
    <source>
        <dbReference type="ARBA" id="ARBA00022729"/>
    </source>
</evidence>
<dbReference type="RefSeq" id="WP_114349148.1">
    <property type="nucleotide sequence ID" value="NZ_QPJL01000008.1"/>
</dbReference>
<evidence type="ECO:0000313" key="7">
    <source>
        <dbReference type="EMBL" id="RCW84168.1"/>
    </source>
</evidence>
<gene>
    <name evidence="7" type="ORF">DFP89_108115</name>
</gene>
<accession>A0A368YX74</accession>
<comment type="caution">
    <text evidence="7">The sequence shown here is derived from an EMBL/GenBank/DDBJ whole genome shotgun (WGS) entry which is preliminary data.</text>
</comment>
<reference evidence="7 8" key="1">
    <citation type="submission" date="2018-07" db="EMBL/GenBank/DDBJ databases">
        <title>Genomic Encyclopedia of Type Strains, Phase III (KMG-III): the genomes of soil and plant-associated and newly described type strains.</title>
        <authorList>
            <person name="Whitman W."/>
        </authorList>
    </citation>
    <scope>NUCLEOTIDE SEQUENCE [LARGE SCALE GENOMIC DNA]</scope>
    <source>
        <strain evidence="7 8">CECT 8525</strain>
    </source>
</reference>
<dbReference type="PANTHER" id="PTHR38776">
    <property type="entry name" value="MLTA-INTERACTING PROTEIN-RELATED"/>
    <property type="match status" value="1"/>
</dbReference>
<dbReference type="OrthoDB" id="5462484at2"/>
<dbReference type="PANTHER" id="PTHR38776:SF1">
    <property type="entry name" value="MLTA-INTERACTING PROTEIN-RELATED"/>
    <property type="match status" value="1"/>
</dbReference>
<dbReference type="InterPro" id="IPR010583">
    <property type="entry name" value="MipA"/>
</dbReference>
<dbReference type="Proteomes" id="UP000253345">
    <property type="component" value="Unassembled WGS sequence"/>
</dbReference>
<evidence type="ECO:0000313" key="8">
    <source>
        <dbReference type="Proteomes" id="UP000253345"/>
    </source>
</evidence>
<evidence type="ECO:0000256" key="6">
    <source>
        <dbReference type="SAM" id="SignalP"/>
    </source>
</evidence>
<comment type="similarity">
    <text evidence="2">Belongs to the MipA/OmpV family.</text>
</comment>
<dbReference type="GO" id="GO:0009279">
    <property type="term" value="C:cell outer membrane"/>
    <property type="evidence" value="ECO:0007669"/>
    <property type="project" value="UniProtKB-SubCell"/>
</dbReference>
<evidence type="ECO:0000256" key="1">
    <source>
        <dbReference type="ARBA" id="ARBA00004442"/>
    </source>
</evidence>
<dbReference type="EMBL" id="QPJL01000008">
    <property type="protein sequence ID" value="RCW84168.1"/>
    <property type="molecule type" value="Genomic_DNA"/>
</dbReference>
<name>A0A368YX74_9RHOB</name>
<feature type="chain" id="PRO_5016803360" evidence="6">
    <location>
        <begin position="21"/>
        <end position="246"/>
    </location>
</feature>
<proteinExistence type="inferred from homology"/>
<evidence type="ECO:0000256" key="5">
    <source>
        <dbReference type="ARBA" id="ARBA00023237"/>
    </source>
</evidence>
<organism evidence="7 8">
    <name type="scientific">Paracoccus lutimaris</name>
    <dbReference type="NCBI Taxonomy" id="1490030"/>
    <lineage>
        <taxon>Bacteria</taxon>
        <taxon>Pseudomonadati</taxon>
        <taxon>Pseudomonadota</taxon>
        <taxon>Alphaproteobacteria</taxon>
        <taxon>Rhodobacterales</taxon>
        <taxon>Paracoccaceae</taxon>
        <taxon>Paracoccus</taxon>
    </lineage>
</organism>
<keyword evidence="5" id="KW-0998">Cell outer membrane</keyword>